<keyword evidence="4" id="KW-0808">Transferase</keyword>
<keyword evidence="5" id="KW-0547">Nucleotide-binding</keyword>
<dbReference type="Gene3D" id="3.40.50.300">
    <property type="entry name" value="P-loop containing nucleotide triphosphate hydrolases"/>
    <property type="match status" value="1"/>
</dbReference>
<dbReference type="GO" id="GO:0046316">
    <property type="term" value="F:gluconokinase activity"/>
    <property type="evidence" value="ECO:0007669"/>
    <property type="project" value="UniProtKB-EC"/>
</dbReference>
<evidence type="ECO:0000256" key="6">
    <source>
        <dbReference type="ARBA" id="ARBA00022777"/>
    </source>
</evidence>
<comment type="caution">
    <text evidence="9">The sequence shown here is derived from an EMBL/GenBank/DDBJ whole genome shotgun (WGS) entry which is preliminary data.</text>
</comment>
<dbReference type="PANTHER" id="PTHR43442">
    <property type="entry name" value="GLUCONOKINASE-RELATED"/>
    <property type="match status" value="1"/>
</dbReference>
<comment type="catalytic activity">
    <reaction evidence="8">
        <text>D-gluconate + ATP = 6-phospho-D-gluconate + ADP + H(+)</text>
        <dbReference type="Rhea" id="RHEA:19433"/>
        <dbReference type="ChEBI" id="CHEBI:15378"/>
        <dbReference type="ChEBI" id="CHEBI:18391"/>
        <dbReference type="ChEBI" id="CHEBI:30616"/>
        <dbReference type="ChEBI" id="CHEBI:58759"/>
        <dbReference type="ChEBI" id="CHEBI:456216"/>
        <dbReference type="EC" id="2.7.1.12"/>
    </reaction>
</comment>
<dbReference type="CDD" id="cd02021">
    <property type="entry name" value="GntK"/>
    <property type="match status" value="1"/>
</dbReference>
<dbReference type="SUPFAM" id="SSF52540">
    <property type="entry name" value="P-loop containing nucleoside triphosphate hydrolases"/>
    <property type="match status" value="1"/>
</dbReference>
<comment type="similarity">
    <text evidence="2">Belongs to the gluconokinase GntK/GntV family.</text>
</comment>
<dbReference type="EMBL" id="JAFLCK010000011">
    <property type="protein sequence ID" value="MBN8660567.1"/>
    <property type="molecule type" value="Genomic_DNA"/>
</dbReference>
<dbReference type="InterPro" id="IPR027417">
    <property type="entry name" value="P-loop_NTPase"/>
</dbReference>
<keyword evidence="7" id="KW-0067">ATP-binding</keyword>
<dbReference type="PANTHER" id="PTHR43442:SF3">
    <property type="entry name" value="GLUCONOKINASE-RELATED"/>
    <property type="match status" value="1"/>
</dbReference>
<dbReference type="GO" id="GO:0005524">
    <property type="term" value="F:ATP binding"/>
    <property type="evidence" value="ECO:0007669"/>
    <property type="project" value="UniProtKB-KW"/>
</dbReference>
<evidence type="ECO:0000313" key="9">
    <source>
        <dbReference type="EMBL" id="MBN8660567.1"/>
    </source>
</evidence>
<keyword evidence="6" id="KW-0418">Kinase</keyword>
<evidence type="ECO:0000256" key="7">
    <source>
        <dbReference type="ARBA" id="ARBA00022840"/>
    </source>
</evidence>
<reference evidence="9" key="1">
    <citation type="submission" date="2021-02" db="EMBL/GenBank/DDBJ databases">
        <title>Genome-Resolved Metagenomics of a Microbial Community Performing Photosynthetic Biological Nutrient Removal.</title>
        <authorList>
            <person name="Mcdaniel E.A."/>
        </authorList>
    </citation>
    <scope>NUCLEOTIDE SEQUENCE</scope>
    <source>
        <strain evidence="9">UWPOB_OBS1</strain>
    </source>
</reference>
<evidence type="ECO:0000256" key="3">
    <source>
        <dbReference type="ARBA" id="ARBA00012054"/>
    </source>
</evidence>
<dbReference type="InterPro" id="IPR006001">
    <property type="entry name" value="Therm_gnt_kin"/>
</dbReference>
<dbReference type="GO" id="GO:0005975">
    <property type="term" value="P:carbohydrate metabolic process"/>
    <property type="evidence" value="ECO:0007669"/>
    <property type="project" value="InterPro"/>
</dbReference>
<gene>
    <name evidence="9" type="ORF">J0M35_09410</name>
</gene>
<evidence type="ECO:0000313" key="10">
    <source>
        <dbReference type="Proteomes" id="UP000664277"/>
    </source>
</evidence>
<evidence type="ECO:0000256" key="1">
    <source>
        <dbReference type="ARBA" id="ARBA00004761"/>
    </source>
</evidence>
<evidence type="ECO:0000256" key="2">
    <source>
        <dbReference type="ARBA" id="ARBA00008420"/>
    </source>
</evidence>
<comment type="pathway">
    <text evidence="1">Carbohydrate acid metabolism.</text>
</comment>
<evidence type="ECO:0000256" key="8">
    <source>
        <dbReference type="ARBA" id="ARBA00048090"/>
    </source>
</evidence>
<proteinExistence type="inferred from homology"/>
<dbReference type="GO" id="GO:0005737">
    <property type="term" value="C:cytoplasm"/>
    <property type="evidence" value="ECO:0007669"/>
    <property type="project" value="TreeGrafter"/>
</dbReference>
<evidence type="ECO:0000256" key="5">
    <source>
        <dbReference type="ARBA" id="ARBA00022741"/>
    </source>
</evidence>
<accession>A0A8J7PFT2</accession>
<dbReference type="AlphaFoldDB" id="A0A8J7PFT2"/>
<dbReference type="EC" id="2.7.1.12" evidence="3"/>
<evidence type="ECO:0000256" key="4">
    <source>
        <dbReference type="ARBA" id="ARBA00022679"/>
    </source>
</evidence>
<organism evidence="9 10">
    <name type="scientific">Candidatus Obscuribacter phosphatis</name>
    <dbReference type="NCBI Taxonomy" id="1906157"/>
    <lineage>
        <taxon>Bacteria</taxon>
        <taxon>Bacillati</taxon>
        <taxon>Candidatus Melainabacteria</taxon>
        <taxon>Candidatus Obscuribacterales</taxon>
        <taxon>Candidatus Obscuribacteraceae</taxon>
        <taxon>Candidatus Obscuribacter</taxon>
    </lineage>
</organism>
<sequence>MITFAMQVVVMGVAGSGKTTVGKALAARLDLPFFDADDFHSEANKAKMVKGIALTDADRSSWLDALAKLLQDNQAQGRGLVLAASCLKKNYRTQLFKDKPEGIKKAGEAVEQLRDKAERKQALINLIYLESEKDEIMQRLASRKDHFFPSSLIESQFQTLEVPEPEENENINLINIPSTLDLEAKIAMAETKILARSQQFG</sequence>
<dbReference type="Proteomes" id="UP000664277">
    <property type="component" value="Unassembled WGS sequence"/>
</dbReference>
<name>A0A8J7PFT2_9BACT</name>
<protein>
    <recommendedName>
        <fullName evidence="3">gluconokinase</fullName>
        <ecNumber evidence="3">2.7.1.12</ecNumber>
    </recommendedName>
</protein>
<dbReference type="Pfam" id="PF13671">
    <property type="entry name" value="AAA_33"/>
    <property type="match status" value="1"/>
</dbReference>